<sequence>VDHHDPILQGLTPYGKLNTVRKTEFEGSNDDEVIAISKVAFEKKV</sequence>
<proteinExistence type="predicted"/>
<evidence type="ECO:0000313" key="1">
    <source>
        <dbReference type="EMBL" id="GFC92345.1"/>
    </source>
</evidence>
<reference evidence="1" key="1">
    <citation type="journal article" date="2019" name="Sci. Rep.">
        <title>Draft genome of Tanacetum cinerariifolium, the natural source of mosquito coil.</title>
        <authorList>
            <person name="Yamashiro T."/>
            <person name="Shiraishi A."/>
            <person name="Satake H."/>
            <person name="Nakayama K."/>
        </authorList>
    </citation>
    <scope>NUCLEOTIDE SEQUENCE</scope>
</reference>
<feature type="non-terminal residue" evidence="1">
    <location>
        <position position="1"/>
    </location>
</feature>
<organism evidence="1">
    <name type="scientific">Tanacetum cinerariifolium</name>
    <name type="common">Dalmatian daisy</name>
    <name type="synonym">Chrysanthemum cinerariifolium</name>
    <dbReference type="NCBI Taxonomy" id="118510"/>
    <lineage>
        <taxon>Eukaryota</taxon>
        <taxon>Viridiplantae</taxon>
        <taxon>Streptophyta</taxon>
        <taxon>Embryophyta</taxon>
        <taxon>Tracheophyta</taxon>
        <taxon>Spermatophyta</taxon>
        <taxon>Magnoliopsida</taxon>
        <taxon>eudicotyledons</taxon>
        <taxon>Gunneridae</taxon>
        <taxon>Pentapetalae</taxon>
        <taxon>asterids</taxon>
        <taxon>campanulids</taxon>
        <taxon>Asterales</taxon>
        <taxon>Asteraceae</taxon>
        <taxon>Asteroideae</taxon>
        <taxon>Anthemideae</taxon>
        <taxon>Anthemidinae</taxon>
        <taxon>Tanacetum</taxon>
    </lineage>
</organism>
<gene>
    <name evidence="1" type="ORF">Tci_864315</name>
</gene>
<name>A0A699S4U7_TANCI</name>
<comment type="caution">
    <text evidence="1">The sequence shown here is derived from an EMBL/GenBank/DDBJ whole genome shotgun (WGS) entry which is preliminary data.</text>
</comment>
<protein>
    <submittedName>
        <fullName evidence="1">Uncharacterized protein</fullName>
    </submittedName>
</protein>
<accession>A0A699S4U7</accession>
<dbReference type="AlphaFoldDB" id="A0A699S4U7"/>
<dbReference type="EMBL" id="BKCJ011137025">
    <property type="protein sequence ID" value="GFC92345.1"/>
    <property type="molecule type" value="Genomic_DNA"/>
</dbReference>